<organism evidence="1 2">
    <name type="scientific">Vitrella brassicaformis (strain CCMP3155)</name>
    <dbReference type="NCBI Taxonomy" id="1169540"/>
    <lineage>
        <taxon>Eukaryota</taxon>
        <taxon>Sar</taxon>
        <taxon>Alveolata</taxon>
        <taxon>Colpodellida</taxon>
        <taxon>Vitrellaceae</taxon>
        <taxon>Vitrella</taxon>
    </lineage>
</organism>
<protein>
    <submittedName>
        <fullName evidence="1">Uncharacterized protein</fullName>
    </submittedName>
</protein>
<reference evidence="1 2" key="1">
    <citation type="submission" date="2014-11" db="EMBL/GenBank/DDBJ databases">
        <authorList>
            <person name="Zhu J."/>
            <person name="Qi W."/>
            <person name="Song R."/>
        </authorList>
    </citation>
    <scope>NUCLEOTIDE SEQUENCE [LARGE SCALE GENOMIC DNA]</scope>
</reference>
<accession>A0A0G4FTK7</accession>
<dbReference type="AlphaFoldDB" id="A0A0G4FTK7"/>
<gene>
    <name evidence="1" type="ORF">Vbra_16183</name>
</gene>
<dbReference type="InParanoid" id="A0A0G4FTK7"/>
<evidence type="ECO:0000313" key="1">
    <source>
        <dbReference type="EMBL" id="CEM18271.1"/>
    </source>
</evidence>
<sequence>MPPTTPRPPAAPPAVPSLPDLAITRAADMAMSPHPARRARLRQCIHRLPQAEDSTALTLVEQRIEEAIGRLELDDVLVFDVGGLEDGLKVVYLLEQGSGDEWRGMGRFIRLATIYLLTPTATLPLRLSADALPTPAALHQLPLAMAVYKTIGHRLTYQGTSLQLQRANNDAYRIGNESFRVLPLSDLPANYPYRSGYKTTDPVTRRADYLYRSFASSLVLTLLERWHHQEGVGHRHVLNAHIDRGDPRYRRLLTEGISEQQGIAVDFRFDFGNLNYANPEDRRRVIVSGFRPNDRVAAFLEESWGYINLWTTERSLGDRSQPLVDRFPQSMPRWSAVLSHFDLADDVINRGTVVG</sequence>
<dbReference type="EMBL" id="CDMY01000499">
    <property type="protein sequence ID" value="CEM18271.1"/>
    <property type="molecule type" value="Genomic_DNA"/>
</dbReference>
<dbReference type="Proteomes" id="UP000041254">
    <property type="component" value="Unassembled WGS sequence"/>
</dbReference>
<dbReference type="VEuPathDB" id="CryptoDB:Vbra_16183"/>
<dbReference type="PhylomeDB" id="A0A0G4FTK7"/>
<evidence type="ECO:0000313" key="2">
    <source>
        <dbReference type="Proteomes" id="UP000041254"/>
    </source>
</evidence>
<proteinExistence type="predicted"/>
<keyword evidence="2" id="KW-1185">Reference proteome</keyword>
<name>A0A0G4FTK7_VITBC</name>